<dbReference type="Proteomes" id="UP001177003">
    <property type="component" value="Chromosome 7"/>
</dbReference>
<accession>A0AA35ZJS6</accession>
<evidence type="ECO:0000313" key="2">
    <source>
        <dbReference type="Proteomes" id="UP001177003"/>
    </source>
</evidence>
<dbReference type="EMBL" id="OX465083">
    <property type="protein sequence ID" value="CAI9293252.1"/>
    <property type="molecule type" value="Genomic_DNA"/>
</dbReference>
<protein>
    <submittedName>
        <fullName evidence="1">Uncharacterized protein</fullName>
    </submittedName>
</protein>
<dbReference type="AlphaFoldDB" id="A0AA35ZJS6"/>
<name>A0AA35ZJS6_LACSI</name>
<reference evidence="1" key="1">
    <citation type="submission" date="2023-04" db="EMBL/GenBank/DDBJ databases">
        <authorList>
            <person name="Vijverberg K."/>
            <person name="Xiong W."/>
            <person name="Schranz E."/>
        </authorList>
    </citation>
    <scope>NUCLEOTIDE SEQUENCE</scope>
</reference>
<keyword evidence="2" id="KW-1185">Reference proteome</keyword>
<evidence type="ECO:0000313" key="1">
    <source>
        <dbReference type="EMBL" id="CAI9293252.1"/>
    </source>
</evidence>
<proteinExistence type="predicted"/>
<organism evidence="1 2">
    <name type="scientific">Lactuca saligna</name>
    <name type="common">Willowleaf lettuce</name>
    <dbReference type="NCBI Taxonomy" id="75948"/>
    <lineage>
        <taxon>Eukaryota</taxon>
        <taxon>Viridiplantae</taxon>
        <taxon>Streptophyta</taxon>
        <taxon>Embryophyta</taxon>
        <taxon>Tracheophyta</taxon>
        <taxon>Spermatophyta</taxon>
        <taxon>Magnoliopsida</taxon>
        <taxon>eudicotyledons</taxon>
        <taxon>Gunneridae</taxon>
        <taxon>Pentapetalae</taxon>
        <taxon>asterids</taxon>
        <taxon>campanulids</taxon>
        <taxon>Asterales</taxon>
        <taxon>Asteraceae</taxon>
        <taxon>Cichorioideae</taxon>
        <taxon>Cichorieae</taxon>
        <taxon>Lactucinae</taxon>
        <taxon>Lactuca</taxon>
    </lineage>
</organism>
<gene>
    <name evidence="1" type="ORF">LSALG_LOCUS32279</name>
</gene>
<sequence>MMLWAGRHYDVDRKKTFDKVDEELALVEGRNFDINQRLVRIVEQKDALNVDYLSQILDAKLAPILSHFKTSFGVLGSRATLQQGGENVENIVLNIDQEEPTKLKLKSSYVVPNMCIKGDAPNITVGHWSLKTTMGVLIPDSQNLAGDGVGKRNVKIITLNEVDPGDKEVEKEDHLKKDEEIEKVRQLQIKLDGQDAEKRD</sequence>